<dbReference type="EMBL" id="ADMG01000031">
    <property type="protein sequence ID" value="EKB31040.1"/>
    <property type="molecule type" value="Genomic_DNA"/>
</dbReference>
<evidence type="ECO:0000313" key="3">
    <source>
        <dbReference type="EMBL" id="EKB31040.1"/>
    </source>
</evidence>
<proteinExistence type="predicted"/>
<organism evidence="3 4">
    <name type="scientific">Sutterella wadsworthensis 2_1_59BFAA</name>
    <dbReference type="NCBI Taxonomy" id="742823"/>
    <lineage>
        <taxon>Bacteria</taxon>
        <taxon>Pseudomonadati</taxon>
        <taxon>Pseudomonadota</taxon>
        <taxon>Betaproteobacteria</taxon>
        <taxon>Burkholderiales</taxon>
        <taxon>Sutterellaceae</taxon>
        <taxon>Sutterella</taxon>
    </lineage>
</organism>
<dbReference type="InterPro" id="IPR011009">
    <property type="entry name" value="Kinase-like_dom_sf"/>
</dbReference>
<feature type="region of interest" description="Disordered" evidence="1">
    <location>
        <begin position="281"/>
        <end position="313"/>
    </location>
</feature>
<reference evidence="3 4" key="1">
    <citation type="submission" date="2012-05" db="EMBL/GenBank/DDBJ databases">
        <title>The Genome Sequence of Sutterella wadsworthensis 2_1_59BFAA.</title>
        <authorList>
            <consortium name="The Broad Institute Genome Sequencing Platform"/>
            <person name="Earl A."/>
            <person name="Ward D."/>
            <person name="Feldgarden M."/>
            <person name="Gevers D."/>
            <person name="Daigneault M."/>
            <person name="Strauss J."/>
            <person name="Allen-Vercoe E."/>
            <person name="Walker B."/>
            <person name="Young S.K."/>
            <person name="Zeng Q."/>
            <person name="Gargeya S."/>
            <person name="Fitzgerald M."/>
            <person name="Haas B."/>
            <person name="Abouelleil A."/>
            <person name="Alvarado L."/>
            <person name="Arachchi H.M."/>
            <person name="Berlin A.M."/>
            <person name="Chapman S.B."/>
            <person name="Goldberg J."/>
            <person name="Griggs A."/>
            <person name="Gujja S."/>
            <person name="Hansen M."/>
            <person name="Howarth C."/>
            <person name="Imamovic A."/>
            <person name="Larimer J."/>
            <person name="McCowen C."/>
            <person name="Montmayeur A."/>
            <person name="Murphy C."/>
            <person name="Neiman D."/>
            <person name="Pearson M."/>
            <person name="Priest M."/>
            <person name="Roberts A."/>
            <person name="Saif S."/>
            <person name="Shea T."/>
            <person name="Sisk P."/>
            <person name="Sykes S."/>
            <person name="Wortman J."/>
            <person name="Nusbaum C."/>
            <person name="Birren B."/>
        </authorList>
    </citation>
    <scope>NUCLEOTIDE SEQUENCE [LARGE SCALE GENOMIC DNA]</scope>
    <source>
        <strain evidence="3 4">2_1_59BFAA</strain>
    </source>
</reference>
<evidence type="ECO:0000313" key="4">
    <source>
        <dbReference type="Proteomes" id="UP000005835"/>
    </source>
</evidence>
<comment type="caution">
    <text evidence="3">The sequence shown here is derived from an EMBL/GenBank/DDBJ whole genome shotgun (WGS) entry which is preliminary data.</text>
</comment>
<keyword evidence="4" id="KW-1185">Reference proteome</keyword>
<dbReference type="RefSeq" id="WP_005435020.1">
    <property type="nucleotide sequence ID" value="NZ_JH815516.1"/>
</dbReference>
<evidence type="ECO:0000256" key="1">
    <source>
        <dbReference type="SAM" id="MobiDB-lite"/>
    </source>
</evidence>
<dbReference type="AlphaFoldDB" id="K1JHB3"/>
<dbReference type="HOGENOM" id="CLU_711570_0_0_4"/>
<name>K1JHB3_9BURK</name>
<dbReference type="eggNOG" id="COG4248">
    <property type="taxonomic scope" value="Bacteria"/>
</dbReference>
<dbReference type="Proteomes" id="UP000005835">
    <property type="component" value="Unassembled WGS sequence"/>
</dbReference>
<feature type="domain" description="Probable zinc-binding" evidence="2">
    <location>
        <begin position="318"/>
        <end position="359"/>
    </location>
</feature>
<dbReference type="PATRIC" id="fig|742823.3.peg.1134"/>
<feature type="compositionally biased region" description="Low complexity" evidence="1">
    <location>
        <begin position="288"/>
        <end position="302"/>
    </location>
</feature>
<accession>K1JHB3</accession>
<dbReference type="STRING" id="742823.HMPREF9465_01145"/>
<sequence>MLFSNGFFAGCLMPEAKGFGLEGPLDKCFAGWSRADLVQLAVTILKTIGSLHRLNVLVGDVNLSNIRIVSPDEAYLVDCDSVQVANLPCPVGHEMYTAPEIRGRDFSTFLRSKSSENHAVAALIFMLLMPDEDLDESGKYRLGARRISSDPFLLDYPGFHRGEPLTLCRRARIWSHLPDDLKSAFGRTFDSRGSLHAEADRLGVAGWILRLNAYRERLLDGTLLADDPLANEIYPKTSRKILPPARPACVVCGRPHNETDGRDGVCSTCISIAERVLARTTVRAAGTPAPSAPKSEPKASGPETAASEDKPSDTAYERTCVDCGSLFRITKGEAEHLRNLGYRLPARCKACRAERRAKKKAIERRSDEDGTILDEILNGVRDLIKPLA</sequence>
<evidence type="ECO:0000259" key="2">
    <source>
        <dbReference type="Pfam" id="PF13451"/>
    </source>
</evidence>
<dbReference type="InterPro" id="IPR025306">
    <property type="entry name" value="Zn-bnd_dom_prob"/>
</dbReference>
<protein>
    <recommendedName>
        <fullName evidence="2">Probable zinc-binding domain-containing protein</fullName>
    </recommendedName>
</protein>
<gene>
    <name evidence="3" type="ORF">HMPREF9465_01145</name>
</gene>
<dbReference type="Pfam" id="PF13451">
    <property type="entry name" value="zf_Tbcl"/>
    <property type="match status" value="1"/>
</dbReference>
<dbReference type="SUPFAM" id="SSF56112">
    <property type="entry name" value="Protein kinase-like (PK-like)"/>
    <property type="match status" value="1"/>
</dbReference>
<dbReference type="OrthoDB" id="9805504at2"/>